<sequence>MSERTELSDQAMGSPLPPKTLALVGVEDMAGVSVRFGSGHLVEIDCVPGMFVTVHPGSRIVIHGPHKRP</sequence>
<evidence type="ECO:0000313" key="1">
    <source>
        <dbReference type="EMBL" id="MRG92540.1"/>
    </source>
</evidence>
<keyword evidence="2" id="KW-1185">Reference proteome</keyword>
<organism evidence="1 2">
    <name type="scientific">Polyangium spumosum</name>
    <dbReference type="NCBI Taxonomy" id="889282"/>
    <lineage>
        <taxon>Bacteria</taxon>
        <taxon>Pseudomonadati</taxon>
        <taxon>Myxococcota</taxon>
        <taxon>Polyangia</taxon>
        <taxon>Polyangiales</taxon>
        <taxon>Polyangiaceae</taxon>
        <taxon>Polyangium</taxon>
    </lineage>
</organism>
<reference evidence="1 2" key="1">
    <citation type="submission" date="2019-10" db="EMBL/GenBank/DDBJ databases">
        <title>A soil myxobacterium in the family Polyangiaceae.</title>
        <authorList>
            <person name="Li Y."/>
            <person name="Wang J."/>
        </authorList>
    </citation>
    <scope>NUCLEOTIDE SEQUENCE [LARGE SCALE GENOMIC DNA]</scope>
    <source>
        <strain evidence="1 2">DSM 14734</strain>
    </source>
</reference>
<accession>A0A6N7PQA3</accession>
<dbReference type="RefSeq" id="WP_153819407.1">
    <property type="nucleotide sequence ID" value="NZ_WJIE01000003.1"/>
</dbReference>
<protein>
    <submittedName>
        <fullName evidence="1">Uncharacterized protein</fullName>
    </submittedName>
</protein>
<dbReference type="Proteomes" id="UP000440224">
    <property type="component" value="Unassembled WGS sequence"/>
</dbReference>
<gene>
    <name evidence="1" type="ORF">GF068_11460</name>
</gene>
<proteinExistence type="predicted"/>
<name>A0A6N7PQA3_9BACT</name>
<evidence type="ECO:0000313" key="2">
    <source>
        <dbReference type="Proteomes" id="UP000440224"/>
    </source>
</evidence>
<dbReference type="AlphaFoldDB" id="A0A6N7PQA3"/>
<comment type="caution">
    <text evidence="1">The sequence shown here is derived from an EMBL/GenBank/DDBJ whole genome shotgun (WGS) entry which is preliminary data.</text>
</comment>
<dbReference type="EMBL" id="WJIE01000003">
    <property type="protein sequence ID" value="MRG92540.1"/>
    <property type="molecule type" value="Genomic_DNA"/>
</dbReference>